<feature type="non-terminal residue" evidence="1">
    <location>
        <position position="1"/>
    </location>
</feature>
<gene>
    <name evidence="1" type="ORF">SPELUC_LOCUS13891</name>
</gene>
<proteinExistence type="predicted"/>
<organism evidence="1 2">
    <name type="scientific">Cetraspora pellucida</name>
    <dbReference type="NCBI Taxonomy" id="1433469"/>
    <lineage>
        <taxon>Eukaryota</taxon>
        <taxon>Fungi</taxon>
        <taxon>Fungi incertae sedis</taxon>
        <taxon>Mucoromycota</taxon>
        <taxon>Glomeromycotina</taxon>
        <taxon>Glomeromycetes</taxon>
        <taxon>Diversisporales</taxon>
        <taxon>Gigasporaceae</taxon>
        <taxon>Cetraspora</taxon>
    </lineage>
</organism>
<sequence>MYELDESSEKEYEINLFDLPTEQEAFEAALAINPITILAD</sequence>
<dbReference type="Proteomes" id="UP000789366">
    <property type="component" value="Unassembled WGS sequence"/>
</dbReference>
<reference evidence="1" key="1">
    <citation type="submission" date="2021-06" db="EMBL/GenBank/DDBJ databases">
        <authorList>
            <person name="Kallberg Y."/>
            <person name="Tangrot J."/>
            <person name="Rosling A."/>
        </authorList>
    </citation>
    <scope>NUCLEOTIDE SEQUENCE</scope>
    <source>
        <strain evidence="1">28 12/20/2015</strain>
    </source>
</reference>
<dbReference type="EMBL" id="CAJVPW010038443">
    <property type="protein sequence ID" value="CAG8742188.1"/>
    <property type="molecule type" value="Genomic_DNA"/>
</dbReference>
<evidence type="ECO:0000313" key="1">
    <source>
        <dbReference type="EMBL" id="CAG8742188.1"/>
    </source>
</evidence>
<protein>
    <submittedName>
        <fullName evidence="1">13830_t:CDS:1</fullName>
    </submittedName>
</protein>
<accession>A0ACA9Q8I0</accession>
<name>A0ACA9Q8I0_9GLOM</name>
<evidence type="ECO:0000313" key="2">
    <source>
        <dbReference type="Proteomes" id="UP000789366"/>
    </source>
</evidence>
<keyword evidence="2" id="KW-1185">Reference proteome</keyword>
<comment type="caution">
    <text evidence="1">The sequence shown here is derived from an EMBL/GenBank/DDBJ whole genome shotgun (WGS) entry which is preliminary data.</text>
</comment>